<proteinExistence type="predicted"/>
<dbReference type="InParanoid" id="F8Q4V5"/>
<feature type="non-terminal residue" evidence="1">
    <location>
        <position position="1"/>
    </location>
</feature>
<accession>F8Q4V5</accession>
<dbReference type="HOGENOM" id="CLU_3020099_0_0_1"/>
<reference evidence="2" key="1">
    <citation type="journal article" date="2011" name="Science">
        <title>The plant cell wall-decomposing machinery underlies the functional diversity of forest fungi.</title>
        <authorList>
            <person name="Eastwood D.C."/>
            <person name="Floudas D."/>
            <person name="Binder M."/>
            <person name="Majcherczyk A."/>
            <person name="Schneider P."/>
            <person name="Aerts A."/>
            <person name="Asiegbu F.O."/>
            <person name="Baker S.E."/>
            <person name="Barry K."/>
            <person name="Bendiksby M."/>
            <person name="Blumentritt M."/>
            <person name="Coutinho P.M."/>
            <person name="Cullen D."/>
            <person name="de Vries R.P."/>
            <person name="Gathman A."/>
            <person name="Goodell B."/>
            <person name="Henrissat B."/>
            <person name="Ihrmark K."/>
            <person name="Kauserud H."/>
            <person name="Kohler A."/>
            <person name="LaButti K."/>
            <person name="Lapidus A."/>
            <person name="Lavin J.L."/>
            <person name="Lee Y.-H."/>
            <person name="Lindquist E."/>
            <person name="Lilly W."/>
            <person name="Lucas S."/>
            <person name="Morin E."/>
            <person name="Murat C."/>
            <person name="Oguiza J.A."/>
            <person name="Park J."/>
            <person name="Pisabarro A.G."/>
            <person name="Riley R."/>
            <person name="Rosling A."/>
            <person name="Salamov A."/>
            <person name="Schmidt O."/>
            <person name="Schmutz J."/>
            <person name="Skrede I."/>
            <person name="Stenlid J."/>
            <person name="Wiebenga A."/>
            <person name="Xie X."/>
            <person name="Kuees U."/>
            <person name="Hibbett D.S."/>
            <person name="Hoffmeister D."/>
            <person name="Hoegberg N."/>
            <person name="Martin F."/>
            <person name="Grigoriev I.V."/>
            <person name="Watkinson S.C."/>
        </authorList>
    </citation>
    <scope>NUCLEOTIDE SEQUENCE [LARGE SCALE GENOMIC DNA]</scope>
    <source>
        <strain evidence="2">strain S7.3</strain>
    </source>
</reference>
<dbReference type="Proteomes" id="UP000008063">
    <property type="component" value="Unassembled WGS sequence"/>
</dbReference>
<name>F8Q4V5_SERL3</name>
<evidence type="ECO:0000313" key="2">
    <source>
        <dbReference type="Proteomes" id="UP000008063"/>
    </source>
</evidence>
<protein>
    <submittedName>
        <fullName evidence="1">Uncharacterized protein</fullName>
    </submittedName>
</protein>
<sequence>TCLGYCLYFLPPFTDQMNVNTNMRMRAILGRRTPGVGCSRTIPACSELLFFTTAQG</sequence>
<gene>
    <name evidence="1" type="ORF">SERLA73DRAFT_140205</name>
</gene>
<organism evidence="2">
    <name type="scientific">Serpula lacrymans var. lacrymans (strain S7.3)</name>
    <name type="common">Dry rot fungus</name>
    <dbReference type="NCBI Taxonomy" id="936435"/>
    <lineage>
        <taxon>Eukaryota</taxon>
        <taxon>Fungi</taxon>
        <taxon>Dikarya</taxon>
        <taxon>Basidiomycota</taxon>
        <taxon>Agaricomycotina</taxon>
        <taxon>Agaricomycetes</taxon>
        <taxon>Agaricomycetidae</taxon>
        <taxon>Boletales</taxon>
        <taxon>Coniophorineae</taxon>
        <taxon>Serpulaceae</taxon>
        <taxon>Serpula</taxon>
    </lineage>
</organism>
<dbReference type="EMBL" id="GL945483">
    <property type="protein sequence ID" value="EGN96582.1"/>
    <property type="molecule type" value="Genomic_DNA"/>
</dbReference>
<dbReference type="AlphaFoldDB" id="F8Q4V5"/>
<keyword evidence="2" id="KW-1185">Reference proteome</keyword>
<evidence type="ECO:0000313" key="1">
    <source>
        <dbReference type="EMBL" id="EGN96582.1"/>
    </source>
</evidence>